<accession>A0A165INQ2</accession>
<reference evidence="2 3" key="1">
    <citation type="journal article" date="2016" name="Mol. Biol. Evol.">
        <title>Comparative Genomics of Early-Diverging Mushroom-Forming Fungi Provides Insights into the Origins of Lignocellulose Decay Capabilities.</title>
        <authorList>
            <person name="Nagy L.G."/>
            <person name="Riley R."/>
            <person name="Tritt A."/>
            <person name="Adam C."/>
            <person name="Daum C."/>
            <person name="Floudas D."/>
            <person name="Sun H."/>
            <person name="Yadav J.S."/>
            <person name="Pangilinan J."/>
            <person name="Larsson K.H."/>
            <person name="Matsuura K."/>
            <person name="Barry K."/>
            <person name="Labutti K."/>
            <person name="Kuo R."/>
            <person name="Ohm R.A."/>
            <person name="Bhattacharya S.S."/>
            <person name="Shirouzu T."/>
            <person name="Yoshinaga Y."/>
            <person name="Martin F.M."/>
            <person name="Grigoriev I.V."/>
            <person name="Hibbett D.S."/>
        </authorList>
    </citation>
    <scope>NUCLEOTIDE SEQUENCE [LARGE SCALE GENOMIC DNA]</scope>
    <source>
        <strain evidence="2 3">HHB12029</strain>
    </source>
</reference>
<evidence type="ECO:0000313" key="2">
    <source>
        <dbReference type="EMBL" id="KZV93658.1"/>
    </source>
</evidence>
<evidence type="ECO:0000256" key="1">
    <source>
        <dbReference type="SAM" id="MobiDB-lite"/>
    </source>
</evidence>
<dbReference type="AlphaFoldDB" id="A0A165INQ2"/>
<feature type="region of interest" description="Disordered" evidence="1">
    <location>
        <begin position="153"/>
        <end position="175"/>
    </location>
</feature>
<protein>
    <submittedName>
        <fullName evidence="2">Uncharacterized protein</fullName>
    </submittedName>
</protein>
<dbReference type="EMBL" id="KV425986">
    <property type="protein sequence ID" value="KZV93658.1"/>
    <property type="molecule type" value="Genomic_DNA"/>
</dbReference>
<dbReference type="InParanoid" id="A0A165INQ2"/>
<sequence length="175" mass="19415">MFAGPETGWSSVFRLFTAGEIASRLVTPPVCKRPATAQTCMISCFRYTRVTLHIRGSALRHSIPRHGPFFTELAFFMQAPSHEPLDQEPTSPLILHPLVTHSVDGCADLLTRDIGRSVNVNSQVGGPLSNSFNPQSTHGRWNWLFTQPPSHLTTLRHSRSSPEQNRRPNAGFKGS</sequence>
<proteinExistence type="predicted"/>
<name>A0A165INQ2_EXIGL</name>
<gene>
    <name evidence="2" type="ORF">EXIGLDRAFT_39784</name>
</gene>
<dbReference type="Proteomes" id="UP000077266">
    <property type="component" value="Unassembled WGS sequence"/>
</dbReference>
<keyword evidence="3" id="KW-1185">Reference proteome</keyword>
<organism evidence="2 3">
    <name type="scientific">Exidia glandulosa HHB12029</name>
    <dbReference type="NCBI Taxonomy" id="1314781"/>
    <lineage>
        <taxon>Eukaryota</taxon>
        <taxon>Fungi</taxon>
        <taxon>Dikarya</taxon>
        <taxon>Basidiomycota</taxon>
        <taxon>Agaricomycotina</taxon>
        <taxon>Agaricomycetes</taxon>
        <taxon>Auriculariales</taxon>
        <taxon>Exidiaceae</taxon>
        <taxon>Exidia</taxon>
    </lineage>
</organism>
<evidence type="ECO:0000313" key="3">
    <source>
        <dbReference type="Proteomes" id="UP000077266"/>
    </source>
</evidence>